<keyword evidence="7" id="KW-0660">Purine salvage</keyword>
<protein>
    <submittedName>
        <fullName evidence="10">Phosphoribosyltransferase</fullName>
    </submittedName>
</protein>
<comment type="pathway">
    <text evidence="8">Purine metabolism.</text>
</comment>
<evidence type="ECO:0000256" key="3">
    <source>
        <dbReference type="ARBA" id="ARBA00011738"/>
    </source>
</evidence>
<dbReference type="PANTHER" id="PTHR11776:SF7">
    <property type="entry name" value="PHOSPHORIBOSYLTRANSFERASE DOMAIN-CONTAINING PROTEIN"/>
    <property type="match status" value="1"/>
</dbReference>
<keyword evidence="4" id="KW-0963">Cytoplasm</keyword>
<dbReference type="CDD" id="cd06223">
    <property type="entry name" value="PRTases_typeI"/>
    <property type="match status" value="1"/>
</dbReference>
<keyword evidence="5 10" id="KW-0328">Glycosyltransferase</keyword>
<dbReference type="InterPro" id="IPR000836">
    <property type="entry name" value="PRTase_dom"/>
</dbReference>
<evidence type="ECO:0000259" key="9">
    <source>
        <dbReference type="Pfam" id="PF00156"/>
    </source>
</evidence>
<keyword evidence="6" id="KW-0808">Transferase</keyword>
<comment type="subunit">
    <text evidence="3">Homodimer.</text>
</comment>
<dbReference type="Gene3D" id="3.40.50.2020">
    <property type="match status" value="1"/>
</dbReference>
<proteinExistence type="inferred from homology"/>
<dbReference type="RefSeq" id="WP_187812970.1">
    <property type="nucleotide sequence ID" value="NZ_JACTVJ010000004.1"/>
</dbReference>
<dbReference type="PANTHER" id="PTHR11776">
    <property type="entry name" value="ADENINE PHOSPHORIBOSYLTRANSFERASE"/>
    <property type="match status" value="1"/>
</dbReference>
<evidence type="ECO:0000256" key="5">
    <source>
        <dbReference type="ARBA" id="ARBA00022676"/>
    </source>
</evidence>
<comment type="subcellular location">
    <subcellularLocation>
        <location evidence="1">Cytoplasm</location>
    </subcellularLocation>
</comment>
<evidence type="ECO:0000256" key="2">
    <source>
        <dbReference type="ARBA" id="ARBA00008391"/>
    </source>
</evidence>
<dbReference type="Pfam" id="PF00156">
    <property type="entry name" value="Pribosyltran"/>
    <property type="match status" value="1"/>
</dbReference>
<evidence type="ECO:0000256" key="6">
    <source>
        <dbReference type="ARBA" id="ARBA00022679"/>
    </source>
</evidence>
<dbReference type="InterPro" id="IPR029057">
    <property type="entry name" value="PRTase-like"/>
</dbReference>
<accession>A0ABR7SCC9</accession>
<feature type="domain" description="Phosphoribosyltransferase" evidence="9">
    <location>
        <begin position="47"/>
        <end position="157"/>
    </location>
</feature>
<sequence>MLSPARALALEHFRWVGGHADVWSVFRDAGALAEVVRGPAAPFRDDGVTAVCGIESRGFLLGAAVAVELGVGFIAVRKGEGIFPGQKVTRRSEPDYRGTRQELRLLRAPEDRVLLVDDWIETGSQASAVRSMVEECGGRWAGCSVVVDQTSAARRTDLTVHSIVTAAGLPAWDGPS</sequence>
<evidence type="ECO:0000256" key="8">
    <source>
        <dbReference type="ARBA" id="ARBA00025704"/>
    </source>
</evidence>
<evidence type="ECO:0000256" key="1">
    <source>
        <dbReference type="ARBA" id="ARBA00004496"/>
    </source>
</evidence>
<dbReference type="InterPro" id="IPR050120">
    <property type="entry name" value="Adenine_PRTase"/>
</dbReference>
<dbReference type="EMBL" id="JACTVJ010000004">
    <property type="protein sequence ID" value="MBC9712539.1"/>
    <property type="molecule type" value="Genomic_DNA"/>
</dbReference>
<dbReference type="Proteomes" id="UP000642284">
    <property type="component" value="Unassembled WGS sequence"/>
</dbReference>
<organism evidence="10 11">
    <name type="scientific">Streptomyces polyasparticus</name>
    <dbReference type="NCBI Taxonomy" id="2767826"/>
    <lineage>
        <taxon>Bacteria</taxon>
        <taxon>Bacillati</taxon>
        <taxon>Actinomycetota</taxon>
        <taxon>Actinomycetes</taxon>
        <taxon>Kitasatosporales</taxon>
        <taxon>Streptomycetaceae</taxon>
        <taxon>Streptomyces</taxon>
    </lineage>
</organism>
<dbReference type="GO" id="GO:0016757">
    <property type="term" value="F:glycosyltransferase activity"/>
    <property type="evidence" value="ECO:0007669"/>
    <property type="project" value="UniProtKB-KW"/>
</dbReference>
<comment type="caution">
    <text evidence="10">The sequence shown here is derived from an EMBL/GenBank/DDBJ whole genome shotgun (WGS) entry which is preliminary data.</text>
</comment>
<gene>
    <name evidence="10" type="ORF">H9Y04_08130</name>
</gene>
<reference evidence="10 11" key="1">
    <citation type="submission" date="2020-08" db="EMBL/GenBank/DDBJ databases">
        <title>Genemic of Streptomyces polyaspartic.</title>
        <authorList>
            <person name="Liu W."/>
        </authorList>
    </citation>
    <scope>NUCLEOTIDE SEQUENCE [LARGE SCALE GENOMIC DNA]</scope>
    <source>
        <strain evidence="10 11">TRM66268-LWL</strain>
    </source>
</reference>
<dbReference type="SUPFAM" id="SSF53271">
    <property type="entry name" value="PRTase-like"/>
    <property type="match status" value="1"/>
</dbReference>
<evidence type="ECO:0000256" key="7">
    <source>
        <dbReference type="ARBA" id="ARBA00022726"/>
    </source>
</evidence>
<evidence type="ECO:0000313" key="11">
    <source>
        <dbReference type="Proteomes" id="UP000642284"/>
    </source>
</evidence>
<keyword evidence="11" id="KW-1185">Reference proteome</keyword>
<name>A0ABR7SCC9_9ACTN</name>
<comment type="similarity">
    <text evidence="2">Belongs to the purine/pyrimidine phosphoribosyltransferase family.</text>
</comment>
<evidence type="ECO:0000313" key="10">
    <source>
        <dbReference type="EMBL" id="MBC9712539.1"/>
    </source>
</evidence>
<evidence type="ECO:0000256" key="4">
    <source>
        <dbReference type="ARBA" id="ARBA00022490"/>
    </source>
</evidence>